<dbReference type="Proteomes" id="UP000344571">
    <property type="component" value="Chromosome"/>
</dbReference>
<dbReference type="InterPro" id="IPR035906">
    <property type="entry name" value="MetI-like_sf"/>
</dbReference>
<keyword evidence="4" id="KW-1003">Cell membrane</keyword>
<feature type="domain" description="ABC transmembrane type-1" evidence="10">
    <location>
        <begin position="13"/>
        <end position="198"/>
    </location>
</feature>
<keyword evidence="5 9" id="KW-0812">Transmembrane</keyword>
<dbReference type="RefSeq" id="WP_096348005.1">
    <property type="nucleotide sequence ID" value="NZ_CP033116.1"/>
</dbReference>
<dbReference type="PANTHER" id="PTHR30614:SF0">
    <property type="entry name" value="L-CYSTINE TRANSPORT SYSTEM PERMEASE PROTEIN TCYL"/>
    <property type="match status" value="1"/>
</dbReference>
<evidence type="ECO:0000256" key="6">
    <source>
        <dbReference type="ARBA" id="ARBA00022970"/>
    </source>
</evidence>
<organism evidence="11 13">
    <name type="scientific">Halopseudomonas pelagia</name>
    <dbReference type="NCBI Taxonomy" id="553151"/>
    <lineage>
        <taxon>Bacteria</taxon>
        <taxon>Pseudomonadati</taxon>
        <taxon>Pseudomonadota</taxon>
        <taxon>Gammaproteobacteria</taxon>
        <taxon>Pseudomonadales</taxon>
        <taxon>Pseudomonadaceae</taxon>
        <taxon>Halopseudomonas</taxon>
    </lineage>
</organism>
<dbReference type="InterPro" id="IPR043429">
    <property type="entry name" value="ArtM/GltK/GlnP/TcyL/YhdX-like"/>
</dbReference>
<gene>
    <name evidence="11" type="ORF">CO192_18400</name>
    <name evidence="12" type="ORF">EAO82_07090</name>
</gene>
<feature type="transmembrane region" description="Helical" evidence="9">
    <location>
        <begin position="180"/>
        <end position="198"/>
    </location>
</feature>
<keyword evidence="14" id="KW-1185">Reference proteome</keyword>
<dbReference type="EMBL" id="NWMT01000237">
    <property type="protein sequence ID" value="PCC97886.1"/>
    <property type="molecule type" value="Genomic_DNA"/>
</dbReference>
<feature type="transmembrane region" description="Helical" evidence="9">
    <location>
        <begin position="49"/>
        <end position="70"/>
    </location>
</feature>
<dbReference type="PROSITE" id="PS50928">
    <property type="entry name" value="ABC_TM1"/>
    <property type="match status" value="1"/>
</dbReference>
<dbReference type="GO" id="GO:0015184">
    <property type="term" value="F:L-cystine transmembrane transporter activity"/>
    <property type="evidence" value="ECO:0007669"/>
    <property type="project" value="TreeGrafter"/>
</dbReference>
<reference evidence="12 14" key="2">
    <citation type="submission" date="2018-10" db="EMBL/GenBank/DDBJ databases">
        <title>Complete genome sequence of Pseudomonas pelagia strain Kongs-67.</title>
        <authorList>
            <person name="Sinha R.K."/>
            <person name="Krishnan K."/>
        </authorList>
    </citation>
    <scope>NUCLEOTIDE SEQUENCE [LARGE SCALE GENOMIC DNA]</scope>
    <source>
        <strain evidence="12 14">Kongs-67</strain>
    </source>
</reference>
<dbReference type="GO" id="GO:0043190">
    <property type="term" value="C:ATP-binding cassette (ABC) transporter complex"/>
    <property type="evidence" value="ECO:0007669"/>
    <property type="project" value="InterPro"/>
</dbReference>
<evidence type="ECO:0000313" key="13">
    <source>
        <dbReference type="Proteomes" id="UP000243750"/>
    </source>
</evidence>
<keyword evidence="7 9" id="KW-1133">Transmembrane helix</keyword>
<dbReference type="CDD" id="cd06261">
    <property type="entry name" value="TM_PBP2"/>
    <property type="match status" value="1"/>
</dbReference>
<comment type="similarity">
    <text evidence="2">Belongs to the binding-protein-dependent transport system permease family. HisMQ subfamily.</text>
</comment>
<evidence type="ECO:0000256" key="9">
    <source>
        <dbReference type="RuleBase" id="RU363032"/>
    </source>
</evidence>
<evidence type="ECO:0000256" key="1">
    <source>
        <dbReference type="ARBA" id="ARBA00004429"/>
    </source>
</evidence>
<evidence type="ECO:0000256" key="2">
    <source>
        <dbReference type="ARBA" id="ARBA00010072"/>
    </source>
</evidence>
<comment type="subcellular location">
    <subcellularLocation>
        <location evidence="1">Cell inner membrane</location>
        <topology evidence="1">Multi-pass membrane protein</topology>
    </subcellularLocation>
    <subcellularLocation>
        <location evidence="9">Cell membrane</location>
        <topology evidence="9">Multi-pass membrane protein</topology>
    </subcellularLocation>
</comment>
<keyword evidence="8 9" id="KW-0472">Membrane</keyword>
<dbReference type="NCBIfam" id="TIGR01726">
    <property type="entry name" value="HEQRo_perm_3TM"/>
    <property type="match status" value="1"/>
</dbReference>
<keyword evidence="6" id="KW-0029">Amino-acid transport</keyword>
<feature type="transmembrane region" description="Helical" evidence="9">
    <location>
        <begin position="12"/>
        <end position="37"/>
    </location>
</feature>
<sequence>MTAYDYWSIVQGSFATVGVSLTGILLGVPLGLGLALLRWARIPVVRQVCYLYVSIIRSCPAVTLVLLIYFGLPQFGLSLNPLAAALIALSMTAAAFSCEIWRSSLIAFDRQQYDAALAFGMPAWTRVWRIVLPQAWQSSLPGLVNEMTMLIKSSPAVAVIGMVEITRAAQRVGARTYDPMPPLMFGLCLYLVIIFVLVRAQRRLEHKTPGREVQV</sequence>
<dbReference type="Gene3D" id="1.10.3720.10">
    <property type="entry name" value="MetI-like"/>
    <property type="match status" value="1"/>
</dbReference>
<evidence type="ECO:0000256" key="3">
    <source>
        <dbReference type="ARBA" id="ARBA00022448"/>
    </source>
</evidence>
<dbReference type="SUPFAM" id="SSF161098">
    <property type="entry name" value="MetI-like"/>
    <property type="match status" value="1"/>
</dbReference>
<evidence type="ECO:0000259" key="10">
    <source>
        <dbReference type="PROSITE" id="PS50928"/>
    </source>
</evidence>
<evidence type="ECO:0000313" key="12">
    <source>
        <dbReference type="EMBL" id="QFY56151.1"/>
    </source>
</evidence>
<name>A0AA91U0K8_9GAMM</name>
<evidence type="ECO:0000256" key="4">
    <source>
        <dbReference type="ARBA" id="ARBA00022475"/>
    </source>
</evidence>
<evidence type="ECO:0000313" key="14">
    <source>
        <dbReference type="Proteomes" id="UP000344571"/>
    </source>
</evidence>
<dbReference type="AlphaFoldDB" id="A0AA91U0K8"/>
<reference evidence="11 13" key="1">
    <citation type="submission" date="2017-09" db="EMBL/GenBank/DDBJ databases">
        <title>Bacterial and phytoplankton interrelationship in Kongsfjorden, an Arctic fjord.</title>
        <authorList>
            <person name="Sinha R."/>
            <person name="Krishnan K."/>
        </authorList>
    </citation>
    <scope>NUCLEOTIDE SEQUENCE [LARGE SCALE GENOMIC DNA]</scope>
    <source>
        <strain evidence="11 13">58</strain>
    </source>
</reference>
<accession>A0AA91U0K8</accession>
<proteinExistence type="inferred from homology"/>
<keyword evidence="3 9" id="KW-0813">Transport</keyword>
<evidence type="ECO:0000256" key="5">
    <source>
        <dbReference type="ARBA" id="ARBA00022692"/>
    </source>
</evidence>
<dbReference type="Proteomes" id="UP000243750">
    <property type="component" value="Unassembled WGS sequence"/>
</dbReference>
<dbReference type="InterPro" id="IPR000515">
    <property type="entry name" value="MetI-like"/>
</dbReference>
<evidence type="ECO:0000256" key="8">
    <source>
        <dbReference type="ARBA" id="ARBA00023136"/>
    </source>
</evidence>
<dbReference type="EMBL" id="CP033116">
    <property type="protein sequence ID" value="QFY56151.1"/>
    <property type="molecule type" value="Genomic_DNA"/>
</dbReference>
<dbReference type="Pfam" id="PF00528">
    <property type="entry name" value="BPD_transp_1"/>
    <property type="match status" value="1"/>
</dbReference>
<evidence type="ECO:0000313" key="11">
    <source>
        <dbReference type="EMBL" id="PCC97886.1"/>
    </source>
</evidence>
<dbReference type="InterPro" id="IPR010065">
    <property type="entry name" value="AA_ABC_transptr_permease_3TM"/>
</dbReference>
<protein>
    <submittedName>
        <fullName evidence="11 12">ABC transporter permease</fullName>
    </submittedName>
</protein>
<dbReference type="PANTHER" id="PTHR30614">
    <property type="entry name" value="MEMBRANE COMPONENT OF AMINO ACID ABC TRANSPORTER"/>
    <property type="match status" value="1"/>
</dbReference>
<evidence type="ECO:0000256" key="7">
    <source>
        <dbReference type="ARBA" id="ARBA00022989"/>
    </source>
</evidence>